<evidence type="ECO:0000313" key="7">
    <source>
        <dbReference type="Proteomes" id="UP000183788"/>
    </source>
</evidence>
<dbReference type="Gene3D" id="1.10.10.60">
    <property type="entry name" value="Homeodomain-like"/>
    <property type="match status" value="2"/>
</dbReference>
<dbReference type="STRING" id="1004.SAMN05661012_03583"/>
<dbReference type="InterPro" id="IPR018060">
    <property type="entry name" value="HTH_AraC"/>
</dbReference>
<keyword evidence="1" id="KW-0805">Transcription regulation</keyword>
<organism evidence="5 7">
    <name type="scientific">Chitinophaga sancti</name>
    <dbReference type="NCBI Taxonomy" id="1004"/>
    <lineage>
        <taxon>Bacteria</taxon>
        <taxon>Pseudomonadati</taxon>
        <taxon>Bacteroidota</taxon>
        <taxon>Chitinophagia</taxon>
        <taxon>Chitinophagales</taxon>
        <taxon>Chitinophagaceae</taxon>
        <taxon>Chitinophaga</taxon>
    </lineage>
</organism>
<evidence type="ECO:0000313" key="8">
    <source>
        <dbReference type="Proteomes" id="UP001326715"/>
    </source>
</evidence>
<dbReference type="PANTHER" id="PTHR46796">
    <property type="entry name" value="HTH-TYPE TRANSCRIPTIONAL ACTIVATOR RHAS-RELATED"/>
    <property type="match status" value="1"/>
</dbReference>
<dbReference type="Proteomes" id="UP000183788">
    <property type="component" value="Unassembled WGS sequence"/>
</dbReference>
<evidence type="ECO:0000256" key="2">
    <source>
        <dbReference type="ARBA" id="ARBA00023125"/>
    </source>
</evidence>
<dbReference type="Pfam" id="PF12833">
    <property type="entry name" value="HTH_18"/>
    <property type="match status" value="1"/>
</dbReference>
<protein>
    <submittedName>
        <fullName evidence="6">AraC family transcriptional regulator</fullName>
    </submittedName>
    <submittedName>
        <fullName evidence="5">AraC-type DNA-binding protein</fullName>
    </submittedName>
</protein>
<evidence type="ECO:0000313" key="6">
    <source>
        <dbReference type="EMBL" id="WQG88800.1"/>
    </source>
</evidence>
<dbReference type="EMBL" id="FPIZ01000011">
    <property type="protein sequence ID" value="SFW69392.1"/>
    <property type="molecule type" value="Genomic_DNA"/>
</dbReference>
<dbReference type="InterPro" id="IPR009057">
    <property type="entry name" value="Homeodomain-like_sf"/>
</dbReference>
<dbReference type="InterPro" id="IPR050204">
    <property type="entry name" value="AraC_XylS_family_regulators"/>
</dbReference>
<dbReference type="GO" id="GO:0043565">
    <property type="term" value="F:sequence-specific DNA binding"/>
    <property type="evidence" value="ECO:0007669"/>
    <property type="project" value="InterPro"/>
</dbReference>
<accession>A0A1K1RBD8</accession>
<dbReference type="SUPFAM" id="SSF46689">
    <property type="entry name" value="Homeodomain-like"/>
    <property type="match status" value="2"/>
</dbReference>
<dbReference type="PRINTS" id="PR00032">
    <property type="entry name" value="HTHARAC"/>
</dbReference>
<dbReference type="Proteomes" id="UP001326715">
    <property type="component" value="Chromosome"/>
</dbReference>
<gene>
    <name evidence="5" type="ORF">SAMN05661012_03583</name>
    <name evidence="6" type="ORF">SR876_28125</name>
</gene>
<dbReference type="Pfam" id="PF22200">
    <property type="entry name" value="ExsA_N"/>
    <property type="match status" value="1"/>
</dbReference>
<evidence type="ECO:0000256" key="3">
    <source>
        <dbReference type="ARBA" id="ARBA00023163"/>
    </source>
</evidence>
<dbReference type="PROSITE" id="PS01124">
    <property type="entry name" value="HTH_ARAC_FAMILY_2"/>
    <property type="match status" value="1"/>
</dbReference>
<feature type="domain" description="HTH araC/xylS-type" evidence="4">
    <location>
        <begin position="184"/>
        <end position="282"/>
    </location>
</feature>
<evidence type="ECO:0000256" key="1">
    <source>
        <dbReference type="ARBA" id="ARBA00023015"/>
    </source>
</evidence>
<reference evidence="6 8" key="2">
    <citation type="submission" date="2023-11" db="EMBL/GenBank/DDBJ databases">
        <title>MicrobeMod: A computational toolkit for identifying prokaryotic methylation and restriction-modification with nanopore sequencing.</title>
        <authorList>
            <person name="Crits-Christoph A."/>
            <person name="Kang S.C."/>
            <person name="Lee H."/>
            <person name="Ostrov N."/>
        </authorList>
    </citation>
    <scope>NUCLEOTIDE SEQUENCE [LARGE SCALE GENOMIC DNA]</scope>
    <source>
        <strain evidence="6 8">ATCC 23090</strain>
    </source>
</reference>
<evidence type="ECO:0000313" key="5">
    <source>
        <dbReference type="EMBL" id="SFW69392.1"/>
    </source>
</evidence>
<reference evidence="5 7" key="1">
    <citation type="submission" date="2016-11" db="EMBL/GenBank/DDBJ databases">
        <authorList>
            <person name="Jaros S."/>
            <person name="Januszkiewicz K."/>
            <person name="Wedrychowicz H."/>
        </authorList>
    </citation>
    <scope>NUCLEOTIDE SEQUENCE [LARGE SCALE GENOMIC DNA]</scope>
    <source>
        <strain evidence="5 7">DSM 784</strain>
    </source>
</reference>
<keyword evidence="2 5" id="KW-0238">DNA-binding</keyword>
<dbReference type="SMART" id="SM00342">
    <property type="entry name" value="HTH_ARAC"/>
    <property type="match status" value="1"/>
</dbReference>
<dbReference type="AlphaFoldDB" id="A0A1K1RBD8"/>
<evidence type="ECO:0000259" key="4">
    <source>
        <dbReference type="PROSITE" id="PS01124"/>
    </source>
</evidence>
<proteinExistence type="predicted"/>
<keyword evidence="3" id="KW-0804">Transcription</keyword>
<sequence length="288" mass="33287">MDTFNLPMDLVPENDNVHIVAYQSSANVVKNKITMHSNLFSFLLEGVKTTFYADKSAQIDPSQFVLLSCGNCIMSEKNAPENGIYRSVLLFFDNKILSDFFIRYPGLPQVHLEQGAAIPEQAFITFHLDPFLRNFLHSLELMLAGGRPISRAMRVLKFEELMLYMVDKYPQQVLSLRTANREEYDFRQAVEAHIENNITIDELAFLCNMSTSTFKRRFAKVYGIAPSKWYLQKRMEMAATLLLNNREKPSDVYHKVGYENHSSFSQSFKQVFGLTPSEYQQQKMTAWQ</sequence>
<dbReference type="RefSeq" id="WP_072362597.1">
    <property type="nucleotide sequence ID" value="NZ_CP139972.1"/>
</dbReference>
<dbReference type="GO" id="GO:0003700">
    <property type="term" value="F:DNA-binding transcription factor activity"/>
    <property type="evidence" value="ECO:0007669"/>
    <property type="project" value="InterPro"/>
</dbReference>
<dbReference type="InterPro" id="IPR054015">
    <property type="entry name" value="ExsA-like_N"/>
</dbReference>
<dbReference type="InterPro" id="IPR020449">
    <property type="entry name" value="Tscrpt_reg_AraC-type_HTH"/>
</dbReference>
<keyword evidence="8" id="KW-1185">Reference proteome</keyword>
<dbReference type="OrthoDB" id="4480133at2"/>
<name>A0A1K1RBD8_9BACT</name>
<dbReference type="EMBL" id="CP140154">
    <property type="protein sequence ID" value="WQG88800.1"/>
    <property type="molecule type" value="Genomic_DNA"/>
</dbReference>